<feature type="signal peptide" evidence="1">
    <location>
        <begin position="1"/>
        <end position="19"/>
    </location>
</feature>
<dbReference type="Proteomes" id="UP001165063">
    <property type="component" value="Unassembled WGS sequence"/>
</dbReference>
<dbReference type="AlphaFoldDB" id="A0A9W6YVR6"/>
<dbReference type="EMBL" id="BSXU01000594">
    <property type="protein sequence ID" value="GMG21215.1"/>
    <property type="molecule type" value="Genomic_DNA"/>
</dbReference>
<evidence type="ECO:0000256" key="1">
    <source>
        <dbReference type="SAM" id="SignalP"/>
    </source>
</evidence>
<keyword evidence="3" id="KW-1185">Reference proteome</keyword>
<sequence>MLSKLLITIFVAFQQLTTADTTTTLNSKEQLAMAVESNTAEVDAFISDLNSNYASYTSYMDSNNMQFPAKLVQFMYDLNQMTDEIQQNSYFVENFPITDFYTYFTAFPWYSSVLSDVGVSTFYMPSDFSTVVMSDGSSLNLSEFVTDTADAGASASVIVSTNSAGRTTTLTSGNKVKVTSAANTQDDNDNSGTDTESFLLTTSVSRSKAAPHSTISSTAVSENSAMALAIPGFIITCILGLFM</sequence>
<organism evidence="2 3">
    <name type="scientific">Ambrosiozyma monospora</name>
    <name type="common">Yeast</name>
    <name type="synonym">Endomycopsis monosporus</name>
    <dbReference type="NCBI Taxonomy" id="43982"/>
    <lineage>
        <taxon>Eukaryota</taxon>
        <taxon>Fungi</taxon>
        <taxon>Dikarya</taxon>
        <taxon>Ascomycota</taxon>
        <taxon>Saccharomycotina</taxon>
        <taxon>Pichiomycetes</taxon>
        <taxon>Pichiales</taxon>
        <taxon>Pichiaceae</taxon>
        <taxon>Ambrosiozyma</taxon>
    </lineage>
</organism>
<dbReference type="OrthoDB" id="4069604at2759"/>
<evidence type="ECO:0000313" key="3">
    <source>
        <dbReference type="Proteomes" id="UP001165063"/>
    </source>
</evidence>
<gene>
    <name evidence="2" type="ORF">Amon01_000182800</name>
</gene>
<dbReference type="Pfam" id="PF00660">
    <property type="entry name" value="SRP1_TIP1"/>
    <property type="match status" value="1"/>
</dbReference>
<accession>A0A9W6YVR6</accession>
<comment type="caution">
    <text evidence="2">The sequence shown here is derived from an EMBL/GenBank/DDBJ whole genome shotgun (WGS) entry which is preliminary data.</text>
</comment>
<reference evidence="2" key="1">
    <citation type="submission" date="2023-04" db="EMBL/GenBank/DDBJ databases">
        <title>Ambrosiozyma monospora NBRC 1965.</title>
        <authorList>
            <person name="Ichikawa N."/>
            <person name="Sato H."/>
            <person name="Tonouchi N."/>
        </authorList>
    </citation>
    <scope>NUCLEOTIDE SEQUENCE</scope>
    <source>
        <strain evidence="2">NBRC 1965</strain>
    </source>
</reference>
<keyword evidence="1" id="KW-0732">Signal</keyword>
<evidence type="ECO:0000313" key="2">
    <source>
        <dbReference type="EMBL" id="GMG21215.1"/>
    </source>
</evidence>
<name>A0A9W6YVR6_AMBMO</name>
<proteinExistence type="predicted"/>
<dbReference type="InterPro" id="IPR000992">
    <property type="entry name" value="SRP1_TIP1"/>
</dbReference>
<protein>
    <submittedName>
        <fullName evidence="2">Unnamed protein product</fullName>
    </submittedName>
</protein>
<feature type="chain" id="PRO_5040938418" evidence="1">
    <location>
        <begin position="20"/>
        <end position="243"/>
    </location>
</feature>